<gene>
    <name evidence="2" type="ORF">PAHAL_1G292700</name>
</gene>
<dbReference type="Gramene" id="PVH66596">
    <property type="protein sequence ID" value="PVH66596"/>
    <property type="gene ID" value="PAHAL_1G292700"/>
</dbReference>
<protein>
    <submittedName>
        <fullName evidence="2">Uncharacterized protein</fullName>
    </submittedName>
</protein>
<feature type="compositionally biased region" description="Basic residues" evidence="1">
    <location>
        <begin position="66"/>
        <end position="84"/>
    </location>
</feature>
<reference evidence="2" key="1">
    <citation type="submission" date="2018-04" db="EMBL/GenBank/DDBJ databases">
        <title>WGS assembly of Panicum hallii.</title>
        <authorList>
            <person name="Lovell J."/>
            <person name="Jenkins J."/>
            <person name="Lowry D."/>
            <person name="Mamidi S."/>
            <person name="Sreedasyam A."/>
            <person name="Weng X."/>
            <person name="Barry K."/>
            <person name="Bonette J."/>
            <person name="Campitelli B."/>
            <person name="Daum C."/>
            <person name="Gordon S."/>
            <person name="Gould B."/>
            <person name="Lipzen A."/>
            <person name="Macqueen A."/>
            <person name="Palacio-Mejia J."/>
            <person name="Plott C."/>
            <person name="Shakirov E."/>
            <person name="Shu S."/>
            <person name="Yoshinaga Y."/>
            <person name="Zane M."/>
            <person name="Rokhsar D."/>
            <person name="Grimwood J."/>
            <person name="Schmutz J."/>
            <person name="Juenger T."/>
        </authorList>
    </citation>
    <scope>NUCLEOTIDE SEQUENCE [LARGE SCALE GENOMIC DNA]</scope>
    <source>
        <strain evidence="2">FIL2</strain>
    </source>
</reference>
<sequence length="221" mass="24741">MMVRVAPRAMPCLGRAQNGASVRPILHAHRRLLRPPRFGPTCQRAALLVVRQRRAWRSGAEAGGQARRRRWRCRHHPARHHRTNPRTDTPATRTRAARDAPQRCQHARQDKSSAPPRSRKAAVQSKAKRRRSSSLRSALQSPPPANPEIYLPSSRSFVSPGPRDRRTLLPRRGCRWLPVAVGAAAAGMPAATATTARLRLPLLEAARRSPDSARPRLDCRR</sequence>
<evidence type="ECO:0000313" key="2">
    <source>
        <dbReference type="EMBL" id="PVH66596.1"/>
    </source>
</evidence>
<dbReference type="AlphaFoldDB" id="A0A2T8KWP4"/>
<dbReference type="EMBL" id="CM008046">
    <property type="protein sequence ID" value="PVH66596.1"/>
    <property type="molecule type" value="Genomic_DNA"/>
</dbReference>
<evidence type="ECO:0000256" key="1">
    <source>
        <dbReference type="SAM" id="MobiDB-lite"/>
    </source>
</evidence>
<organism evidence="2">
    <name type="scientific">Panicum hallii</name>
    <dbReference type="NCBI Taxonomy" id="206008"/>
    <lineage>
        <taxon>Eukaryota</taxon>
        <taxon>Viridiplantae</taxon>
        <taxon>Streptophyta</taxon>
        <taxon>Embryophyta</taxon>
        <taxon>Tracheophyta</taxon>
        <taxon>Spermatophyta</taxon>
        <taxon>Magnoliopsida</taxon>
        <taxon>Liliopsida</taxon>
        <taxon>Poales</taxon>
        <taxon>Poaceae</taxon>
        <taxon>PACMAD clade</taxon>
        <taxon>Panicoideae</taxon>
        <taxon>Panicodae</taxon>
        <taxon>Paniceae</taxon>
        <taxon>Panicinae</taxon>
        <taxon>Panicum</taxon>
        <taxon>Panicum sect. Panicum</taxon>
    </lineage>
</organism>
<dbReference type="Proteomes" id="UP000243499">
    <property type="component" value="Chromosome 1"/>
</dbReference>
<name>A0A2T8KWP4_9POAL</name>
<feature type="compositionally biased region" description="Basic and acidic residues" evidence="1">
    <location>
        <begin position="96"/>
        <end position="111"/>
    </location>
</feature>
<accession>A0A2T8KWP4</accession>
<feature type="region of interest" description="Disordered" evidence="1">
    <location>
        <begin position="56"/>
        <end position="166"/>
    </location>
</feature>
<proteinExistence type="predicted"/>